<dbReference type="InterPro" id="IPR000835">
    <property type="entry name" value="HTH_MarR-typ"/>
</dbReference>
<evidence type="ECO:0000256" key="1">
    <source>
        <dbReference type="ARBA" id="ARBA00023015"/>
    </source>
</evidence>
<evidence type="ECO:0000259" key="4">
    <source>
        <dbReference type="PROSITE" id="PS50995"/>
    </source>
</evidence>
<sequence>MTDRESRRWTSVREYRSLLREQHEKQRLLDSDSIDRSELIFNLTRLINRLGQDFEALHRSSKWTWAGFRIMNVLWVAGPVELRDIARLSGASRATIWSGLQTLERDGLVTRSRDTHDRRLVIVSLTEAGRSALAEGIQLQAAREEQWLSLLSAEELDTLRALLEQIADREMDEPSSGR</sequence>
<dbReference type="GO" id="GO:0006950">
    <property type="term" value="P:response to stress"/>
    <property type="evidence" value="ECO:0007669"/>
    <property type="project" value="TreeGrafter"/>
</dbReference>
<dbReference type="GO" id="GO:0003700">
    <property type="term" value="F:DNA-binding transcription factor activity"/>
    <property type="evidence" value="ECO:0007669"/>
    <property type="project" value="InterPro"/>
</dbReference>
<dbReference type="RefSeq" id="WP_037043805.1">
    <property type="nucleotide sequence ID" value="NZ_BAAAUZ010000011.1"/>
</dbReference>
<dbReference type="GO" id="GO:0003677">
    <property type="term" value="F:DNA binding"/>
    <property type="evidence" value="ECO:0007669"/>
    <property type="project" value="UniProtKB-KW"/>
</dbReference>
<dbReference type="Pfam" id="PF01047">
    <property type="entry name" value="MarR"/>
    <property type="match status" value="1"/>
</dbReference>
<reference evidence="5" key="2">
    <citation type="submission" date="2023-01" db="EMBL/GenBank/DDBJ databases">
        <authorList>
            <person name="Sun Q."/>
            <person name="Evtushenko L."/>
        </authorList>
    </citation>
    <scope>NUCLEOTIDE SEQUENCE</scope>
    <source>
        <strain evidence="5">VKM Ac-1069</strain>
    </source>
</reference>
<keyword evidence="1" id="KW-0805">Transcription regulation</keyword>
<dbReference type="PANTHER" id="PTHR33164">
    <property type="entry name" value="TRANSCRIPTIONAL REGULATOR, MARR FAMILY"/>
    <property type="match status" value="1"/>
</dbReference>
<keyword evidence="3" id="KW-0804">Transcription</keyword>
<dbReference type="PROSITE" id="PS01117">
    <property type="entry name" value="HTH_MARR_1"/>
    <property type="match status" value="1"/>
</dbReference>
<comment type="caution">
    <text evidence="5">The sequence shown here is derived from an EMBL/GenBank/DDBJ whole genome shotgun (WGS) entry which is preliminary data.</text>
</comment>
<dbReference type="Gene3D" id="1.10.10.10">
    <property type="entry name" value="Winged helix-like DNA-binding domain superfamily/Winged helix DNA-binding domain"/>
    <property type="match status" value="1"/>
</dbReference>
<gene>
    <name evidence="5" type="ORF">GCM10017577_09030</name>
</gene>
<organism evidence="5 6">
    <name type="scientific">Pseudonocardia halophobica</name>
    <dbReference type="NCBI Taxonomy" id="29401"/>
    <lineage>
        <taxon>Bacteria</taxon>
        <taxon>Bacillati</taxon>
        <taxon>Actinomycetota</taxon>
        <taxon>Actinomycetes</taxon>
        <taxon>Pseudonocardiales</taxon>
        <taxon>Pseudonocardiaceae</taxon>
        <taxon>Pseudonocardia</taxon>
    </lineage>
</organism>
<dbReference type="InterPro" id="IPR023187">
    <property type="entry name" value="Tscrpt_reg_MarR-type_CS"/>
</dbReference>
<dbReference type="PROSITE" id="PS50995">
    <property type="entry name" value="HTH_MARR_2"/>
    <property type="match status" value="1"/>
</dbReference>
<dbReference type="Proteomes" id="UP001143463">
    <property type="component" value="Unassembled WGS sequence"/>
</dbReference>
<proteinExistence type="predicted"/>
<evidence type="ECO:0000313" key="6">
    <source>
        <dbReference type="Proteomes" id="UP001143463"/>
    </source>
</evidence>
<dbReference type="InterPro" id="IPR039422">
    <property type="entry name" value="MarR/SlyA-like"/>
</dbReference>
<dbReference type="PRINTS" id="PR00598">
    <property type="entry name" value="HTHMARR"/>
</dbReference>
<dbReference type="SMART" id="SM00347">
    <property type="entry name" value="HTH_MARR"/>
    <property type="match status" value="1"/>
</dbReference>
<evidence type="ECO:0000256" key="2">
    <source>
        <dbReference type="ARBA" id="ARBA00023125"/>
    </source>
</evidence>
<protein>
    <recommendedName>
        <fullName evidence="4">HTH marR-type domain-containing protein</fullName>
    </recommendedName>
</protein>
<evidence type="ECO:0000256" key="3">
    <source>
        <dbReference type="ARBA" id="ARBA00023163"/>
    </source>
</evidence>
<dbReference type="InterPro" id="IPR036388">
    <property type="entry name" value="WH-like_DNA-bd_sf"/>
</dbReference>
<keyword evidence="2" id="KW-0238">DNA-binding</keyword>
<dbReference type="AlphaFoldDB" id="A0A9W6NUN0"/>
<dbReference type="PANTHER" id="PTHR33164:SF89">
    <property type="entry name" value="MARR FAMILY REGULATORY PROTEIN"/>
    <property type="match status" value="1"/>
</dbReference>
<dbReference type="SUPFAM" id="SSF46785">
    <property type="entry name" value="Winged helix' DNA-binding domain"/>
    <property type="match status" value="1"/>
</dbReference>
<name>A0A9W6NUN0_9PSEU</name>
<feature type="domain" description="HTH marR-type" evidence="4">
    <location>
        <begin position="36"/>
        <end position="168"/>
    </location>
</feature>
<reference evidence="5" key="1">
    <citation type="journal article" date="2014" name="Int. J. Syst. Evol. Microbiol.">
        <title>Complete genome sequence of Corynebacterium casei LMG S-19264T (=DSM 44701T), isolated from a smear-ripened cheese.</title>
        <authorList>
            <consortium name="US DOE Joint Genome Institute (JGI-PGF)"/>
            <person name="Walter F."/>
            <person name="Albersmeier A."/>
            <person name="Kalinowski J."/>
            <person name="Ruckert C."/>
        </authorList>
    </citation>
    <scope>NUCLEOTIDE SEQUENCE</scope>
    <source>
        <strain evidence="5">VKM Ac-1069</strain>
    </source>
</reference>
<evidence type="ECO:0000313" key="5">
    <source>
        <dbReference type="EMBL" id="GLL09763.1"/>
    </source>
</evidence>
<dbReference type="InterPro" id="IPR036390">
    <property type="entry name" value="WH_DNA-bd_sf"/>
</dbReference>
<dbReference type="EMBL" id="BSFQ01000003">
    <property type="protein sequence ID" value="GLL09763.1"/>
    <property type="molecule type" value="Genomic_DNA"/>
</dbReference>
<keyword evidence="6" id="KW-1185">Reference proteome</keyword>
<accession>A0A9W6NUN0</accession>